<dbReference type="InterPro" id="IPR036390">
    <property type="entry name" value="WH_DNA-bd_sf"/>
</dbReference>
<feature type="domain" description="Initiator Rep protein WH1" evidence="1">
    <location>
        <begin position="81"/>
        <end position="222"/>
    </location>
</feature>
<dbReference type="AlphaFoldDB" id="A0A9P8HTB8"/>
<reference evidence="2" key="1">
    <citation type="submission" date="2021-03" db="EMBL/GenBank/DDBJ databases">
        <title>Comparative genomics and phylogenomic investigation of the class Geoglossomycetes provide insights into ecological specialization and systematics.</title>
        <authorList>
            <person name="Melie T."/>
            <person name="Pirro S."/>
            <person name="Miller A.N."/>
            <person name="Quandt A."/>
        </authorList>
    </citation>
    <scope>NUCLEOTIDE SEQUENCE</scope>
    <source>
        <strain evidence="2">GBOQ0MN5Z8</strain>
    </source>
</reference>
<dbReference type="InterPro" id="IPR036388">
    <property type="entry name" value="WH-like_DNA-bd_sf"/>
</dbReference>
<evidence type="ECO:0000259" key="1">
    <source>
        <dbReference type="Pfam" id="PF01051"/>
    </source>
</evidence>
<dbReference type="SUPFAM" id="SSF46785">
    <property type="entry name" value="Winged helix' DNA-binding domain"/>
    <property type="match status" value="1"/>
</dbReference>
<dbReference type="InterPro" id="IPR000525">
    <property type="entry name" value="Initiator_Rep_WH1"/>
</dbReference>
<accession>A0A9P8HTB8</accession>
<dbReference type="Gene3D" id="1.10.10.10">
    <property type="entry name" value="Winged helix-like DNA-binding domain superfamily/Winged helix DNA-binding domain"/>
    <property type="match status" value="1"/>
</dbReference>
<dbReference type="GO" id="GO:0003887">
    <property type="term" value="F:DNA-directed DNA polymerase activity"/>
    <property type="evidence" value="ECO:0007669"/>
    <property type="project" value="InterPro"/>
</dbReference>
<keyword evidence="3" id="KW-1185">Reference proteome</keyword>
<sequence>MAKAPSRFNLYWGGFAQFSGVSWRRSGRSDDRGRDMLDRLRAVGVERCAFTGKLARKGFLESCPTTGGDMSKPKEEPKRDVIKSSAAIHIHNNITLLQRRVWNVLLFNAYNELEKKEEHQIALKDLSTLVGYDSHDMDYLKEAAEAMVRCTVQWDILDKDGSPEWGVTALLAQGGIKRGVFTYAYSPKLRQLLHNPRVYARLDLNLQKQFASKYALALWELCADYLGASREYGETPFIELDTYRALMGIKEGGYPQFKEFNRCAVKEPVAEIKSISDFQ</sequence>
<gene>
    <name evidence="2" type="ORF">FGG08_007704</name>
</gene>
<protein>
    <recommendedName>
        <fullName evidence="1">Initiator Rep protein WH1 domain-containing protein</fullName>
    </recommendedName>
</protein>
<dbReference type="Proteomes" id="UP000698800">
    <property type="component" value="Unassembled WGS sequence"/>
</dbReference>
<dbReference type="OrthoDB" id="10560148at2759"/>
<name>A0A9P8HTB8_9PEZI</name>
<evidence type="ECO:0000313" key="2">
    <source>
        <dbReference type="EMBL" id="KAH0533499.1"/>
    </source>
</evidence>
<dbReference type="Pfam" id="PF01051">
    <property type="entry name" value="Rep3_N"/>
    <property type="match status" value="1"/>
</dbReference>
<dbReference type="GO" id="GO:0006270">
    <property type="term" value="P:DNA replication initiation"/>
    <property type="evidence" value="ECO:0007669"/>
    <property type="project" value="InterPro"/>
</dbReference>
<comment type="caution">
    <text evidence="2">The sequence shown here is derived from an EMBL/GenBank/DDBJ whole genome shotgun (WGS) entry which is preliminary data.</text>
</comment>
<dbReference type="EMBL" id="JAGHQL010000526">
    <property type="protein sequence ID" value="KAH0533499.1"/>
    <property type="molecule type" value="Genomic_DNA"/>
</dbReference>
<evidence type="ECO:0000313" key="3">
    <source>
        <dbReference type="Proteomes" id="UP000698800"/>
    </source>
</evidence>
<proteinExistence type="predicted"/>
<organism evidence="2 3">
    <name type="scientific">Glutinoglossum americanum</name>
    <dbReference type="NCBI Taxonomy" id="1670608"/>
    <lineage>
        <taxon>Eukaryota</taxon>
        <taxon>Fungi</taxon>
        <taxon>Dikarya</taxon>
        <taxon>Ascomycota</taxon>
        <taxon>Pezizomycotina</taxon>
        <taxon>Geoglossomycetes</taxon>
        <taxon>Geoglossales</taxon>
        <taxon>Geoglossaceae</taxon>
        <taxon>Glutinoglossum</taxon>
    </lineage>
</organism>
<feature type="non-terminal residue" evidence="2">
    <location>
        <position position="279"/>
    </location>
</feature>